<dbReference type="Pfam" id="PF01381">
    <property type="entry name" value="HTH_3"/>
    <property type="match status" value="1"/>
</dbReference>
<dbReference type="EMBL" id="PTLS01000022">
    <property type="protein sequence ID" value="RMX25801.1"/>
    <property type="molecule type" value="Genomic_DNA"/>
</dbReference>
<comment type="caution">
    <text evidence="5">The sequence shown here is derived from an EMBL/GenBank/DDBJ whole genome shotgun (WGS) entry which is preliminary data.</text>
</comment>
<dbReference type="SUPFAM" id="SSF47413">
    <property type="entry name" value="lambda repressor-like DNA-binding domains"/>
    <property type="match status" value="1"/>
</dbReference>
<keyword evidence="3" id="KW-0804">Transcription</keyword>
<keyword evidence="1" id="KW-0805">Transcription regulation</keyword>
<protein>
    <submittedName>
        <fullName evidence="5">XRE family transcriptional regulator</fullName>
    </submittedName>
</protein>
<dbReference type="GO" id="GO:0003700">
    <property type="term" value="F:DNA-binding transcription factor activity"/>
    <property type="evidence" value="ECO:0007669"/>
    <property type="project" value="TreeGrafter"/>
</dbReference>
<dbReference type="GO" id="GO:0005829">
    <property type="term" value="C:cytosol"/>
    <property type="evidence" value="ECO:0007669"/>
    <property type="project" value="TreeGrafter"/>
</dbReference>
<reference evidence="5 6" key="1">
    <citation type="journal article" date="2018" name="J Appl Environ Microbiol">
        <title>The gut symbionts Lactobacillus reuteri R2lc and 2010 encode a polyketide synthase cluster that activates the mammalian aryl-hydrocarbon receptor.</title>
        <authorList>
            <person name="Ozcam M."/>
            <person name="Roos S."/>
            <person name="Van Pijkeren J.P."/>
        </authorList>
    </citation>
    <scope>NUCLEOTIDE SEQUENCE [LARGE SCALE GENOMIC DNA]</scope>
    <source>
        <strain evidence="5 6">R2lc</strain>
    </source>
</reference>
<keyword evidence="2" id="KW-0238">DNA-binding</keyword>
<dbReference type="GO" id="GO:0003677">
    <property type="term" value="F:DNA binding"/>
    <property type="evidence" value="ECO:0007669"/>
    <property type="project" value="UniProtKB-KW"/>
</dbReference>
<dbReference type="RefSeq" id="WP_003664699.1">
    <property type="nucleotide sequence ID" value="NZ_JAJGUH010000117.1"/>
</dbReference>
<dbReference type="SMART" id="SM00530">
    <property type="entry name" value="HTH_XRE"/>
    <property type="match status" value="1"/>
</dbReference>
<dbReference type="InterPro" id="IPR050807">
    <property type="entry name" value="TransReg_Diox_bact_type"/>
</dbReference>
<evidence type="ECO:0000313" key="6">
    <source>
        <dbReference type="Proteomes" id="UP000276940"/>
    </source>
</evidence>
<dbReference type="CDD" id="cd00093">
    <property type="entry name" value="HTH_XRE"/>
    <property type="match status" value="1"/>
</dbReference>
<dbReference type="PANTHER" id="PTHR46797:SF23">
    <property type="entry name" value="HTH-TYPE TRANSCRIPTIONAL REGULATOR SUTR"/>
    <property type="match status" value="1"/>
</dbReference>
<dbReference type="AlphaFoldDB" id="A0A3M6SER3"/>
<evidence type="ECO:0000256" key="1">
    <source>
        <dbReference type="ARBA" id="ARBA00023015"/>
    </source>
</evidence>
<evidence type="ECO:0000259" key="4">
    <source>
        <dbReference type="PROSITE" id="PS50943"/>
    </source>
</evidence>
<gene>
    <name evidence="5" type="ORF">C5O77_03815</name>
</gene>
<dbReference type="Gene3D" id="1.10.260.40">
    <property type="entry name" value="lambda repressor-like DNA-binding domains"/>
    <property type="match status" value="1"/>
</dbReference>
<evidence type="ECO:0000256" key="3">
    <source>
        <dbReference type="ARBA" id="ARBA00023163"/>
    </source>
</evidence>
<dbReference type="PANTHER" id="PTHR46797">
    <property type="entry name" value="HTH-TYPE TRANSCRIPTIONAL REGULATOR"/>
    <property type="match status" value="1"/>
</dbReference>
<organism evidence="5 6">
    <name type="scientific">Limosilactobacillus reuteri</name>
    <name type="common">Lactobacillus reuteri</name>
    <dbReference type="NCBI Taxonomy" id="1598"/>
    <lineage>
        <taxon>Bacteria</taxon>
        <taxon>Bacillati</taxon>
        <taxon>Bacillota</taxon>
        <taxon>Bacilli</taxon>
        <taxon>Lactobacillales</taxon>
        <taxon>Lactobacillaceae</taxon>
        <taxon>Limosilactobacillus</taxon>
    </lineage>
</organism>
<feature type="domain" description="HTH cro/C1-type" evidence="4">
    <location>
        <begin position="9"/>
        <end position="64"/>
    </location>
</feature>
<dbReference type="Proteomes" id="UP000276940">
    <property type="component" value="Unassembled WGS sequence"/>
</dbReference>
<name>A0A3M6SER3_LIMRT</name>
<evidence type="ECO:0000256" key="2">
    <source>
        <dbReference type="ARBA" id="ARBA00023125"/>
    </source>
</evidence>
<proteinExistence type="predicted"/>
<sequence length="115" mass="13226">MNKTIGKNITTRRHQLKMTQEQLAELSNLSVNYISKIERGTTPNISAKTLYRLAKGLNVPMENLLKEETTYTTNIGPYQQQLETFLNQYPREEAEQLSKSILKLLKSQLPITKES</sequence>
<accession>A0A3M6SER3</accession>
<dbReference type="InterPro" id="IPR001387">
    <property type="entry name" value="Cro/C1-type_HTH"/>
</dbReference>
<dbReference type="PROSITE" id="PS50943">
    <property type="entry name" value="HTH_CROC1"/>
    <property type="match status" value="1"/>
</dbReference>
<dbReference type="InterPro" id="IPR010982">
    <property type="entry name" value="Lambda_DNA-bd_dom_sf"/>
</dbReference>
<evidence type="ECO:0000313" key="5">
    <source>
        <dbReference type="EMBL" id="RMX25801.1"/>
    </source>
</evidence>